<sequence length="70" mass="7803">MKFIAVLLPLTACGLAAAVALGDPNSVDKHNRLWKKDTASHANVDVVDKNNRLWKKEANANVVDKHNRLW</sequence>
<keyword evidence="1" id="KW-0732">Signal</keyword>
<dbReference type="Proteomes" id="UP000039046">
    <property type="component" value="Unassembled WGS sequence"/>
</dbReference>
<dbReference type="HOGENOM" id="CLU_2759596_0_0_1"/>
<name>A0A0A1TPT0_9HYPO</name>
<keyword evidence="3" id="KW-1185">Reference proteome</keyword>
<dbReference type="EMBL" id="CDHN01000005">
    <property type="protein sequence ID" value="CEJ92867.1"/>
    <property type="molecule type" value="Genomic_DNA"/>
</dbReference>
<evidence type="ECO:0000313" key="3">
    <source>
        <dbReference type="Proteomes" id="UP000039046"/>
    </source>
</evidence>
<gene>
    <name evidence="2" type="ORF">VHEMI08495</name>
</gene>
<protein>
    <submittedName>
        <fullName evidence="2">Uncharacterized protein</fullName>
    </submittedName>
</protein>
<feature type="chain" id="PRO_5001990261" evidence="1">
    <location>
        <begin position="23"/>
        <end position="70"/>
    </location>
</feature>
<evidence type="ECO:0000256" key="1">
    <source>
        <dbReference type="SAM" id="SignalP"/>
    </source>
</evidence>
<feature type="signal peptide" evidence="1">
    <location>
        <begin position="1"/>
        <end position="22"/>
    </location>
</feature>
<organism evidence="2 3">
    <name type="scientific">[Torrubiella] hemipterigena</name>
    <dbReference type="NCBI Taxonomy" id="1531966"/>
    <lineage>
        <taxon>Eukaryota</taxon>
        <taxon>Fungi</taxon>
        <taxon>Dikarya</taxon>
        <taxon>Ascomycota</taxon>
        <taxon>Pezizomycotina</taxon>
        <taxon>Sordariomycetes</taxon>
        <taxon>Hypocreomycetidae</taxon>
        <taxon>Hypocreales</taxon>
        <taxon>Clavicipitaceae</taxon>
        <taxon>Clavicipitaceae incertae sedis</taxon>
        <taxon>'Torrubiella' clade</taxon>
    </lineage>
</organism>
<evidence type="ECO:0000313" key="2">
    <source>
        <dbReference type="EMBL" id="CEJ92867.1"/>
    </source>
</evidence>
<accession>A0A0A1TPT0</accession>
<reference evidence="2 3" key="1">
    <citation type="journal article" date="2015" name="Genome Announc.">
        <title>Draft Genome Sequence and Gene Annotation of the Entomopathogenic Fungus Verticillium hemipterigenum.</title>
        <authorList>
            <person name="Horn F."/>
            <person name="Habel A."/>
            <person name="Scharf D.H."/>
            <person name="Dworschak J."/>
            <person name="Brakhage A.A."/>
            <person name="Guthke R."/>
            <person name="Hertweck C."/>
            <person name="Linde J."/>
        </authorList>
    </citation>
    <scope>NUCLEOTIDE SEQUENCE [LARGE SCALE GENOMIC DNA]</scope>
</reference>
<proteinExistence type="predicted"/>
<dbReference type="AlphaFoldDB" id="A0A0A1TPT0"/>